<sequence length="90" mass="10131">MITEIPLSPTPNQSLSFILGGSTYDITLESRLDNLFATVVKDGEYLACNRICRNMTYICQWLIFADTVGNTDPVYTGLGSRYRMVWIDGI</sequence>
<evidence type="ECO:0000313" key="3">
    <source>
        <dbReference type="Proteomes" id="UP000286908"/>
    </source>
</evidence>
<comment type="caution">
    <text evidence="2">The sequence shown here is derived from an EMBL/GenBank/DDBJ whole genome shotgun (WGS) entry which is preliminary data.</text>
</comment>
<accession>A0A433ZQ51</accession>
<dbReference type="RefSeq" id="WP_096862268.1">
    <property type="nucleotide sequence ID" value="NZ_JBFZJQ010000013.1"/>
</dbReference>
<evidence type="ECO:0000259" key="1">
    <source>
        <dbReference type="Pfam" id="PF22479"/>
    </source>
</evidence>
<dbReference type="InterPro" id="IPR054252">
    <property type="entry name" value="Pam3_gp18"/>
</dbReference>
<dbReference type="EMBL" id="NRQY01000003">
    <property type="protein sequence ID" value="RUT64254.1"/>
    <property type="molecule type" value="Genomic_DNA"/>
</dbReference>
<protein>
    <recommendedName>
        <fullName evidence="1">Cyanophage baseplate Pam3 plug gp18 domain-containing protein</fullName>
    </recommendedName>
</protein>
<dbReference type="Proteomes" id="UP000286908">
    <property type="component" value="Unassembled WGS sequence"/>
</dbReference>
<evidence type="ECO:0000313" key="2">
    <source>
        <dbReference type="EMBL" id="RUT64254.1"/>
    </source>
</evidence>
<gene>
    <name evidence="2" type="ORF">CKG00_17970</name>
</gene>
<proteinExistence type="predicted"/>
<dbReference type="AlphaFoldDB" id="A0A433ZQ51"/>
<reference evidence="2 3" key="1">
    <citation type="submission" date="2017-08" db="EMBL/GenBank/DDBJ databases">
        <title>Draft genome sequence of pheromone producing symbiont Morganella morganii, of the female New Zealand grass grub Costelytra giveni.</title>
        <authorList>
            <person name="Laugraud A."/>
            <person name="Young S.D."/>
            <person name="Hurst M.H."/>
        </authorList>
    </citation>
    <scope>NUCLEOTIDE SEQUENCE [LARGE SCALE GENOMIC DNA]</scope>
    <source>
        <strain evidence="2 3">MMsCG</strain>
    </source>
</reference>
<name>A0A433ZQ51_MORMO</name>
<feature type="domain" description="Cyanophage baseplate Pam3 plug gp18" evidence="1">
    <location>
        <begin position="3"/>
        <end position="88"/>
    </location>
</feature>
<organism evidence="2 3">
    <name type="scientific">Morganella morganii</name>
    <name type="common">Proteus morganii</name>
    <dbReference type="NCBI Taxonomy" id="582"/>
    <lineage>
        <taxon>Bacteria</taxon>
        <taxon>Pseudomonadati</taxon>
        <taxon>Pseudomonadota</taxon>
        <taxon>Gammaproteobacteria</taxon>
        <taxon>Enterobacterales</taxon>
        <taxon>Morganellaceae</taxon>
        <taxon>Morganella</taxon>
    </lineage>
</organism>
<dbReference type="Pfam" id="PF22479">
    <property type="entry name" value="Pam3_gp18"/>
    <property type="match status" value="1"/>
</dbReference>
<dbReference type="OrthoDB" id="6444802at2"/>